<sequence length="387" mass="44541">MPRRALRCIVDLQLQLVSAPGVWLPSREDVYLSVSLFNQYRNTRLVASVFPLLIHEKFRFEKTYYTAVDPAHVADMLADELVIFELVQLSEYTDGAVRLASYSTNARDFLYPYPTLAPSYSAHDREVLMCRTIAFPGISPKLEFITTTVIKESFSPELDALDDAVELDMESRSRSRARRRSLSRSRSLSPSLRRKMADISLDDTIDPRPPFVVRKLSTDLIGRKPGGVTDKGAESKPKRSASPYRSPSRIGKRKVMEAWSARPLRPISPLPSYRLSKVIRSTYEDPLPVFKPKYDDLDCEVAALTSTTPSYKSPRPRSVSPLLYRSPFSLRYADPLSPTYYERVLEREREYARSRRLARVYDSYYKSIDDLDLELRLARLRTERLLY</sequence>
<reference evidence="6" key="1">
    <citation type="submission" date="2025-08" db="UniProtKB">
        <authorList>
            <consortium name="RefSeq"/>
        </authorList>
    </citation>
    <scope>IDENTIFICATION</scope>
</reference>
<feature type="compositionally biased region" description="Basic residues" evidence="3">
    <location>
        <begin position="174"/>
        <end position="183"/>
    </location>
</feature>
<evidence type="ECO:0000256" key="1">
    <source>
        <dbReference type="ARBA" id="ARBA00006215"/>
    </source>
</evidence>
<feature type="region of interest" description="Disordered" evidence="3">
    <location>
        <begin position="222"/>
        <end position="249"/>
    </location>
</feature>
<protein>
    <submittedName>
        <fullName evidence="6">Spermatogenesis-associated protein 6</fullName>
    </submittedName>
</protein>
<dbReference type="Proteomes" id="UP000694888">
    <property type="component" value="Unplaced"/>
</dbReference>
<evidence type="ECO:0000313" key="5">
    <source>
        <dbReference type="Proteomes" id="UP000694888"/>
    </source>
</evidence>
<evidence type="ECO:0000256" key="2">
    <source>
        <dbReference type="ARBA" id="ARBA00022553"/>
    </source>
</evidence>
<dbReference type="InterPro" id="IPR042769">
    <property type="entry name" value="SPATA6_fam"/>
</dbReference>
<organism evidence="5 6">
    <name type="scientific">Aplysia californica</name>
    <name type="common">California sea hare</name>
    <dbReference type="NCBI Taxonomy" id="6500"/>
    <lineage>
        <taxon>Eukaryota</taxon>
        <taxon>Metazoa</taxon>
        <taxon>Spiralia</taxon>
        <taxon>Lophotrochozoa</taxon>
        <taxon>Mollusca</taxon>
        <taxon>Gastropoda</taxon>
        <taxon>Heterobranchia</taxon>
        <taxon>Euthyneura</taxon>
        <taxon>Tectipleura</taxon>
        <taxon>Aplysiida</taxon>
        <taxon>Aplysioidea</taxon>
        <taxon>Aplysiidae</taxon>
        <taxon>Aplysia</taxon>
    </lineage>
</organism>
<keyword evidence="5" id="KW-1185">Reference proteome</keyword>
<proteinExistence type="inferred from homology"/>
<evidence type="ECO:0000313" key="6">
    <source>
        <dbReference type="RefSeq" id="XP_012943186.1"/>
    </source>
</evidence>
<feature type="region of interest" description="Disordered" evidence="3">
    <location>
        <begin position="169"/>
        <end position="189"/>
    </location>
</feature>
<dbReference type="Pfam" id="PF14909">
    <property type="entry name" value="SPATA6"/>
    <property type="match status" value="1"/>
</dbReference>
<dbReference type="PANTHER" id="PTHR16435">
    <property type="entry name" value="SPERMATOGENESIS-ASSOCIATED PROTEIN 6 SPATA6"/>
    <property type="match status" value="1"/>
</dbReference>
<gene>
    <name evidence="6" type="primary">LOC101864091</name>
</gene>
<comment type="similarity">
    <text evidence="1">Belongs to the SPATA6 family.</text>
</comment>
<name>A0ABM1A945_APLCA</name>
<dbReference type="InterPro" id="IPR032732">
    <property type="entry name" value="SPATA6_N"/>
</dbReference>
<dbReference type="RefSeq" id="XP_012943186.1">
    <property type="nucleotide sequence ID" value="XM_013087732.2"/>
</dbReference>
<dbReference type="GeneID" id="101864091"/>
<feature type="domain" description="Spermatogenesis-associated protein 6 N-terminal" evidence="4">
    <location>
        <begin position="10"/>
        <end position="150"/>
    </location>
</feature>
<accession>A0ABM1A945</accession>
<evidence type="ECO:0000256" key="3">
    <source>
        <dbReference type="SAM" id="MobiDB-lite"/>
    </source>
</evidence>
<evidence type="ECO:0000259" key="4">
    <source>
        <dbReference type="Pfam" id="PF14909"/>
    </source>
</evidence>
<keyword evidence="2" id="KW-0597">Phosphoprotein</keyword>
<dbReference type="PANTHER" id="PTHR16435:SF6">
    <property type="entry name" value="IP09370P"/>
    <property type="match status" value="1"/>
</dbReference>